<keyword evidence="4" id="KW-0444">Lipid biosynthesis</keyword>
<evidence type="ECO:0000313" key="9">
    <source>
        <dbReference type="Proteomes" id="UP000230796"/>
    </source>
</evidence>
<name>A0A2H0VK76_9BACT</name>
<evidence type="ECO:0000256" key="3">
    <source>
        <dbReference type="ARBA" id="ARBA00022490"/>
    </source>
</evidence>
<dbReference type="InterPro" id="IPR005811">
    <property type="entry name" value="SUCC_ACL_C"/>
</dbReference>
<dbReference type="Pfam" id="PF00549">
    <property type="entry name" value="Ligase_CoA"/>
    <property type="match status" value="1"/>
</dbReference>
<evidence type="ECO:0000256" key="1">
    <source>
        <dbReference type="ARBA" id="ARBA00004496"/>
    </source>
</evidence>
<organism evidence="8 9">
    <name type="scientific">Candidatus Collierbacteria bacterium CG10_big_fil_rev_8_21_14_0_10_44_9</name>
    <dbReference type="NCBI Taxonomy" id="1974535"/>
    <lineage>
        <taxon>Bacteria</taxon>
        <taxon>Candidatus Collieribacteriota</taxon>
    </lineage>
</organism>
<evidence type="ECO:0000256" key="5">
    <source>
        <dbReference type="ARBA" id="ARBA00023098"/>
    </source>
</evidence>
<dbReference type="AlphaFoldDB" id="A0A2H0VK76"/>
<feature type="active site" description="Tele-phosphohistidine intermediate" evidence="6">
    <location>
        <position position="296"/>
    </location>
</feature>
<evidence type="ECO:0000313" key="8">
    <source>
        <dbReference type="EMBL" id="PIR98749.1"/>
    </source>
</evidence>
<dbReference type="GO" id="GO:0006633">
    <property type="term" value="P:fatty acid biosynthetic process"/>
    <property type="evidence" value="ECO:0007669"/>
    <property type="project" value="TreeGrafter"/>
</dbReference>
<proteinExistence type="predicted"/>
<feature type="domain" description="ATP-citrate synthase/succinyl-CoA ligase C-terminal" evidence="7">
    <location>
        <begin position="196"/>
        <end position="310"/>
    </location>
</feature>
<dbReference type="GO" id="GO:0003878">
    <property type="term" value="F:ATP citrate synthase activity"/>
    <property type="evidence" value="ECO:0007669"/>
    <property type="project" value="UniProtKB-EC"/>
</dbReference>
<evidence type="ECO:0000256" key="6">
    <source>
        <dbReference type="PIRSR" id="PIRSR001553-1"/>
    </source>
</evidence>
<evidence type="ECO:0000259" key="7">
    <source>
        <dbReference type="Pfam" id="PF00549"/>
    </source>
</evidence>
<dbReference type="Proteomes" id="UP000230796">
    <property type="component" value="Unassembled WGS sequence"/>
</dbReference>
<dbReference type="Gene3D" id="3.40.50.720">
    <property type="entry name" value="NAD(P)-binding Rossmann-like Domain"/>
    <property type="match status" value="1"/>
</dbReference>
<dbReference type="PANTHER" id="PTHR23118:SF42">
    <property type="entry name" value="ATP-CITRATE SYNTHASE"/>
    <property type="match status" value="1"/>
</dbReference>
<sequence>MISIQEIRDKQNKIIVLGNHGPIIQSILDFDYLSGKKEGSVINIVTGHRGYAKYFFGRQEILIPTLISISDFGVRSSDLNYWFLNLLSGRRALSSTLEALQLRGDSSTGDMTNGQVGTPKVGGVSSLEFCGGVIFAEGVPELHALNIIEQNSKLIIGPASVGLLVPGCLKLGPIGGITPTQIIEGKFVHPGSVAILSASGGMTNELINIATQAGHRLSFALSFGGDRFPVLSPRDAFLLAESDVETKTILYYGELGGEDEYELVKLKQEGKFTKNVIAHIAGTVASLFPESPQFGHAKAKADKARTTALAKHIVLKSAGFQVGNSFTEFIRLINKLK</sequence>
<dbReference type="EC" id="2.3.3.8" evidence="2"/>
<dbReference type="PANTHER" id="PTHR23118">
    <property type="entry name" value="ATP-CITRATE SYNTHASE"/>
    <property type="match status" value="1"/>
</dbReference>
<dbReference type="InterPro" id="IPR016102">
    <property type="entry name" value="Succinyl-CoA_synth-like"/>
</dbReference>
<comment type="caution">
    <text evidence="8">The sequence shown here is derived from an EMBL/GenBank/DDBJ whole genome shotgun (WGS) entry which is preliminary data.</text>
</comment>
<evidence type="ECO:0000256" key="4">
    <source>
        <dbReference type="ARBA" id="ARBA00022516"/>
    </source>
</evidence>
<reference evidence="9" key="1">
    <citation type="submission" date="2017-09" db="EMBL/GenBank/DDBJ databases">
        <title>Depth-based differentiation of microbial function through sediment-hosted aquifers and enrichment of novel symbionts in the deep terrestrial subsurface.</title>
        <authorList>
            <person name="Probst A.J."/>
            <person name="Ladd B."/>
            <person name="Jarett J.K."/>
            <person name="Geller-Mcgrath D.E."/>
            <person name="Sieber C.M.K."/>
            <person name="Emerson J.B."/>
            <person name="Anantharaman K."/>
            <person name="Thomas B.C."/>
            <person name="Malmstrom R."/>
            <person name="Stieglmeier M."/>
            <person name="Klingl A."/>
            <person name="Woyke T."/>
            <person name="Ryan C.M."/>
            <person name="Banfield J.F."/>
        </authorList>
    </citation>
    <scope>NUCLEOTIDE SEQUENCE [LARGE SCALE GENOMIC DNA]</scope>
</reference>
<dbReference type="InterPro" id="IPR002020">
    <property type="entry name" value="Citrate_synthase"/>
</dbReference>
<gene>
    <name evidence="8" type="ORF">COT87_03145</name>
</gene>
<dbReference type="GO" id="GO:0005829">
    <property type="term" value="C:cytosol"/>
    <property type="evidence" value="ECO:0007669"/>
    <property type="project" value="TreeGrafter"/>
</dbReference>
<evidence type="ECO:0000256" key="2">
    <source>
        <dbReference type="ARBA" id="ARBA00012639"/>
    </source>
</evidence>
<dbReference type="EMBL" id="PFAF01000067">
    <property type="protein sequence ID" value="PIR98749.1"/>
    <property type="molecule type" value="Genomic_DNA"/>
</dbReference>
<dbReference type="SUPFAM" id="SSF52210">
    <property type="entry name" value="Succinyl-CoA synthetase domains"/>
    <property type="match status" value="1"/>
</dbReference>
<keyword evidence="3" id="KW-0963">Cytoplasm</keyword>
<protein>
    <recommendedName>
        <fullName evidence="2">ATP citrate synthase</fullName>
        <ecNumber evidence="2">2.3.3.8</ecNumber>
    </recommendedName>
</protein>
<keyword evidence="5" id="KW-0443">Lipid metabolism</keyword>
<dbReference type="Gene3D" id="3.40.50.261">
    <property type="entry name" value="Succinyl-CoA synthetase domains"/>
    <property type="match status" value="1"/>
</dbReference>
<accession>A0A2H0VK76</accession>
<dbReference type="GO" id="GO:0006085">
    <property type="term" value="P:acetyl-CoA biosynthetic process"/>
    <property type="evidence" value="ECO:0007669"/>
    <property type="project" value="TreeGrafter"/>
</dbReference>
<comment type="subcellular location">
    <subcellularLocation>
        <location evidence="1">Cytoplasm</location>
    </subcellularLocation>
</comment>